<sequence length="304" mass="33136">MMRTGCDQECAIVRSGIGFARSSQQTTCIRQERVASAADGVRVGVKPMQNSYRQETKSAPTQQGTEVTQTQARDAHAKPDGCRVDLECQYLVAEQARDLAHRLRSPLGAIELVCESLVMEQPESEVAERLQVALRASAKLKQALEETLSTVAPRWPVSRGLDLSAACARLARTEALLCDQFDPTPIWIAAAPDDGELALWQGLTLARLCSRDGQVCLTLTQPPAAVPMAEVSFTPVAPREPLDHSLEREILGHGLALLRLKRLRRFAAEQGGALQIEPSRLLLRVKTLESAIASPGEGERGERT</sequence>
<protein>
    <recommendedName>
        <fullName evidence="4">Signal transduction histidine kinase dimerisation/phosphoacceptor domain-containing protein</fullName>
    </recommendedName>
</protein>
<gene>
    <name evidence="2" type="ORF">Thiowin_03319</name>
</gene>
<evidence type="ECO:0008006" key="4">
    <source>
        <dbReference type="Google" id="ProtNLM"/>
    </source>
</evidence>
<proteinExistence type="predicted"/>
<keyword evidence="3" id="KW-1185">Reference proteome</keyword>
<feature type="region of interest" description="Disordered" evidence="1">
    <location>
        <begin position="50"/>
        <end position="78"/>
    </location>
</feature>
<accession>A0ABZ0SCE6</accession>
<dbReference type="SUPFAM" id="SSF47384">
    <property type="entry name" value="Homodimeric domain of signal transducing histidine kinase"/>
    <property type="match status" value="1"/>
</dbReference>
<feature type="compositionally biased region" description="Polar residues" evidence="1">
    <location>
        <begin position="50"/>
        <end position="72"/>
    </location>
</feature>
<dbReference type="Proteomes" id="UP001432180">
    <property type="component" value="Chromosome"/>
</dbReference>
<name>A0ABZ0SCE6_9GAMM</name>
<evidence type="ECO:0000313" key="3">
    <source>
        <dbReference type="Proteomes" id="UP001432180"/>
    </source>
</evidence>
<evidence type="ECO:0000313" key="2">
    <source>
        <dbReference type="EMBL" id="WPL18255.1"/>
    </source>
</evidence>
<evidence type="ECO:0000256" key="1">
    <source>
        <dbReference type="SAM" id="MobiDB-lite"/>
    </source>
</evidence>
<reference evidence="2 3" key="1">
    <citation type="journal article" date="2023" name="Microorganisms">
        <title>Thiorhodovibrio frisius and Trv. litoralis spp. nov., Two Novel Members from a Clade of Fastidious Purple Sulfur Bacteria That Exhibit Unique Red-Shifted Light-Harvesting Capabilities.</title>
        <authorList>
            <person name="Methner A."/>
            <person name="Kuzyk S.B."/>
            <person name="Petersen J."/>
            <person name="Bauer S."/>
            <person name="Brinkmann H."/>
            <person name="Sichau K."/>
            <person name="Wanner G."/>
            <person name="Wolf J."/>
            <person name="Neumann-Schaal M."/>
            <person name="Henke P."/>
            <person name="Tank M."/>
            <person name="Sproer C."/>
            <person name="Bunk B."/>
            <person name="Overmann J."/>
        </authorList>
    </citation>
    <scope>NUCLEOTIDE SEQUENCE [LARGE SCALE GENOMIC DNA]</scope>
    <source>
        <strain evidence="2 3">DSM 6702</strain>
    </source>
</reference>
<organism evidence="2 3">
    <name type="scientific">Thiorhodovibrio winogradskyi</name>
    <dbReference type="NCBI Taxonomy" id="77007"/>
    <lineage>
        <taxon>Bacteria</taxon>
        <taxon>Pseudomonadati</taxon>
        <taxon>Pseudomonadota</taxon>
        <taxon>Gammaproteobacteria</taxon>
        <taxon>Chromatiales</taxon>
        <taxon>Chromatiaceae</taxon>
        <taxon>Thiorhodovibrio</taxon>
    </lineage>
</organism>
<dbReference type="EMBL" id="CP121472">
    <property type="protein sequence ID" value="WPL18255.1"/>
    <property type="molecule type" value="Genomic_DNA"/>
</dbReference>
<dbReference type="InterPro" id="IPR036097">
    <property type="entry name" value="HisK_dim/P_sf"/>
</dbReference>